<sequence>MFLSRLFLILLPLPLLACNSTSASPPQARFDAAEAAFLDKPGKAAIHGQAFLPDKTGAHVHYAMGEVVRLIPLTSYAQARLDYYFHGAKFAPASSIPKNDPDPDYVAHTRTTKAGPTGQFKFENVPPGRYYLSTQVIWKPEQSFVTEGGLIYEEATVTGAETKPVEVVISGK</sequence>
<protein>
    <recommendedName>
        <fullName evidence="4">Carboxypeptidase regulatory-like domain-containing protein</fullName>
    </recommendedName>
</protein>
<feature type="chain" id="PRO_5047396102" description="Carboxypeptidase regulatory-like domain-containing protein" evidence="1">
    <location>
        <begin position="18"/>
        <end position="172"/>
    </location>
</feature>
<evidence type="ECO:0000313" key="3">
    <source>
        <dbReference type="Proteomes" id="UP001317629"/>
    </source>
</evidence>
<keyword evidence="1" id="KW-0732">Signal</keyword>
<organism evidence="2 3">
    <name type="scientific">Methylocystis iwaonis</name>
    <dbReference type="NCBI Taxonomy" id="2885079"/>
    <lineage>
        <taxon>Bacteria</taxon>
        <taxon>Pseudomonadati</taxon>
        <taxon>Pseudomonadota</taxon>
        <taxon>Alphaproteobacteria</taxon>
        <taxon>Hyphomicrobiales</taxon>
        <taxon>Methylocystaceae</taxon>
        <taxon>Methylocystis</taxon>
    </lineage>
</organism>
<feature type="signal peptide" evidence="1">
    <location>
        <begin position="1"/>
        <end position="17"/>
    </location>
</feature>
<accession>A0ABN6VCQ1</accession>
<gene>
    <name evidence="2" type="ORF">SS37A_09700</name>
</gene>
<evidence type="ECO:0000256" key="1">
    <source>
        <dbReference type="SAM" id="SignalP"/>
    </source>
</evidence>
<dbReference type="Proteomes" id="UP001317629">
    <property type="component" value="Chromosome"/>
</dbReference>
<name>A0ABN6VCQ1_9HYPH</name>
<evidence type="ECO:0000313" key="2">
    <source>
        <dbReference type="EMBL" id="BDV33441.1"/>
    </source>
</evidence>
<reference evidence="2 3" key="1">
    <citation type="journal article" date="2023" name="Int. J. Syst. Evol. Microbiol.">
        <title>Methylocystis iwaonis sp. nov., a type II methane-oxidizing bacterium from surface soil of a rice paddy field in Japan, and emended description of the genus Methylocystis (ex Whittenbury et al. 1970) Bowman et al. 1993.</title>
        <authorList>
            <person name="Kaise H."/>
            <person name="Sawadogo J.B."/>
            <person name="Alam M.S."/>
            <person name="Ueno C."/>
            <person name="Dianou D."/>
            <person name="Shinjo R."/>
            <person name="Asakawa S."/>
        </authorList>
    </citation>
    <scope>NUCLEOTIDE SEQUENCE [LARGE SCALE GENOMIC DNA]</scope>
    <source>
        <strain evidence="2 3">SS37A-Re</strain>
    </source>
</reference>
<keyword evidence="3" id="KW-1185">Reference proteome</keyword>
<proteinExistence type="predicted"/>
<dbReference type="EMBL" id="AP027142">
    <property type="protein sequence ID" value="BDV33441.1"/>
    <property type="molecule type" value="Genomic_DNA"/>
</dbReference>
<evidence type="ECO:0008006" key="4">
    <source>
        <dbReference type="Google" id="ProtNLM"/>
    </source>
</evidence>
<dbReference type="SUPFAM" id="SSF117074">
    <property type="entry name" value="Hypothetical protein PA1324"/>
    <property type="match status" value="1"/>
</dbReference>
<dbReference type="RefSeq" id="WP_281930860.1">
    <property type="nucleotide sequence ID" value="NZ_AP027142.1"/>
</dbReference>